<comment type="caution">
    <text evidence="1">The sequence shown here is derived from an EMBL/GenBank/DDBJ whole genome shotgun (WGS) entry which is preliminary data.</text>
</comment>
<proteinExistence type="predicted"/>
<sequence>MKFAEKLDLLMNITSTSNSVLARNISMDASFISRLRRGVRAPAKNVNYLQVMAAYFARNCRAEYQKTAIWETIKSSAKVQTQETTTMEELIHKWLREEDEDKANSIDKFLTGISHIQFKKNEPAAAVAMEKPDGKAFSEVEVFYGVEGKQNAVLAFLSLVLQSKKPQTLFLYSDEDMGWLSENRMFTSKWSNMLAQVIRNGNKIKIIHTVNRSLDEMLTAIKEWVPMYMTGSIEPYYYPRMRDGLFRRTLFIAPNTAALTSSSVGSRTENAANFLFTDKDTIKAVLGEFNDFLSNCRMLMRIFTPFSNDNYLALLAEFENEQSNAIVKTDSLTNITMPPNVVECILSRIKSPNREQLLSYQLTRIENFLSSLQKYYFTEVISLPEPEKILAGNVVVNFSDMLNDSLIFYKPEEYRQHLLNIIQLLKNYKNYHIHLTRDKHLEGSMLYIREDVGVLLGKTMPPSVVFAFNESNMTVAFWDYMNHLINEKSQSKMNRYRILAELEAMAAKL</sequence>
<protein>
    <submittedName>
        <fullName evidence="1">Uncharacterized protein</fullName>
    </submittedName>
</protein>
<keyword evidence="2" id="KW-1185">Reference proteome</keyword>
<dbReference type="EMBL" id="LSRS01000001">
    <property type="protein sequence ID" value="KAF1086679.1"/>
    <property type="molecule type" value="Genomic_DNA"/>
</dbReference>
<evidence type="ECO:0000313" key="2">
    <source>
        <dbReference type="Proteomes" id="UP000798488"/>
    </source>
</evidence>
<dbReference type="RefSeq" id="WP_161820814.1">
    <property type="nucleotide sequence ID" value="NZ_LSRS01000001.1"/>
</dbReference>
<gene>
    <name evidence="1" type="ORF">SPSYN_00398</name>
</gene>
<organism evidence="1 2">
    <name type="scientific">Sporotomaculum syntrophicum</name>
    <dbReference type="NCBI Taxonomy" id="182264"/>
    <lineage>
        <taxon>Bacteria</taxon>
        <taxon>Bacillati</taxon>
        <taxon>Bacillota</taxon>
        <taxon>Clostridia</taxon>
        <taxon>Eubacteriales</taxon>
        <taxon>Desulfallaceae</taxon>
        <taxon>Sporotomaculum</taxon>
    </lineage>
</organism>
<name>A0A9D2WSK7_9FIRM</name>
<dbReference type="AlphaFoldDB" id="A0A9D2WSK7"/>
<accession>A0A9D2WSK7</accession>
<reference evidence="1" key="1">
    <citation type="submission" date="2016-02" db="EMBL/GenBank/DDBJ databases">
        <title>Draft Genome Sequence of Sporotomaculum syntrophicum Strain FB, a Syntrophic Benzoate Degrader.</title>
        <authorList>
            <person name="Nobu M.K."/>
            <person name="Narihiro T."/>
            <person name="Qiu Y.-L."/>
            <person name="Ohashi A."/>
            <person name="Liu W.-T."/>
            <person name="Yuji S."/>
        </authorList>
    </citation>
    <scope>NUCLEOTIDE SEQUENCE</scope>
    <source>
        <strain evidence="1">FB</strain>
    </source>
</reference>
<dbReference type="OrthoDB" id="2738at2"/>
<dbReference type="Proteomes" id="UP000798488">
    <property type="component" value="Unassembled WGS sequence"/>
</dbReference>
<evidence type="ECO:0000313" key="1">
    <source>
        <dbReference type="EMBL" id="KAF1086679.1"/>
    </source>
</evidence>